<feature type="domain" description="RNA-binding S4" evidence="2">
    <location>
        <begin position="185"/>
        <end position="242"/>
    </location>
</feature>
<reference evidence="3 4" key="1">
    <citation type="submission" date="2020-01" db="EMBL/GenBank/DDBJ databases">
        <title>Whole-genome sequence of Heliobacterium undosum DSM 13378.</title>
        <authorList>
            <person name="Kyndt J.A."/>
            <person name="Meyer T.E."/>
        </authorList>
    </citation>
    <scope>NUCLEOTIDE SEQUENCE [LARGE SCALE GENOMIC DNA]</scope>
    <source>
        <strain evidence="3 4">DSM 13378</strain>
    </source>
</reference>
<dbReference type="Gene3D" id="3.30.70.330">
    <property type="match status" value="1"/>
</dbReference>
<dbReference type="Proteomes" id="UP000463470">
    <property type="component" value="Unassembled WGS sequence"/>
</dbReference>
<proteinExistence type="predicted"/>
<sequence length="263" mass="29246">MDSARERRFSHLPPGEGREKLARIADQAEQCRRTHRQQVTDFLEPYLRKAAQDLLRGTGGVPHAADGGYEGAERQRLVLLPDEEDWPDSRICWILAEPVGKGEKIGHRDYLGALLGLGIRREKVGDLKLTERGCAVVLDCDVARYVEAQWRQVRQSDLTIRVIDDGAVPAFIDEGEERTITVASLRLDALIAAIWHLSRSRADEAIGRGLLKVNGLEVTDGSKSADEGDILSLRGFGRAILRIVGGETKKGRIRLTVWQPADR</sequence>
<dbReference type="OrthoDB" id="9812787at2"/>
<evidence type="ECO:0000313" key="4">
    <source>
        <dbReference type="Proteomes" id="UP000463470"/>
    </source>
</evidence>
<gene>
    <name evidence="3" type="ORF">GTO91_04670</name>
</gene>
<evidence type="ECO:0000313" key="3">
    <source>
        <dbReference type="EMBL" id="MZP29003.1"/>
    </source>
</evidence>
<keyword evidence="4" id="KW-1185">Reference proteome</keyword>
<name>A0A845KZ80_9FIRM</name>
<organism evidence="3 4">
    <name type="scientific">Heliomicrobium undosum</name>
    <dbReference type="NCBI Taxonomy" id="121734"/>
    <lineage>
        <taxon>Bacteria</taxon>
        <taxon>Bacillati</taxon>
        <taxon>Bacillota</taxon>
        <taxon>Clostridia</taxon>
        <taxon>Eubacteriales</taxon>
        <taxon>Heliobacteriaceae</taxon>
        <taxon>Heliomicrobium</taxon>
    </lineage>
</organism>
<dbReference type="EMBL" id="WXEY01000003">
    <property type="protein sequence ID" value="MZP29003.1"/>
    <property type="molecule type" value="Genomic_DNA"/>
</dbReference>
<dbReference type="CDD" id="cd00165">
    <property type="entry name" value="S4"/>
    <property type="match status" value="1"/>
</dbReference>
<evidence type="ECO:0000256" key="1">
    <source>
        <dbReference type="PROSITE-ProRule" id="PRU00182"/>
    </source>
</evidence>
<dbReference type="InterPro" id="IPR036986">
    <property type="entry name" value="S4_RNA-bd_sf"/>
</dbReference>
<dbReference type="InterPro" id="IPR002942">
    <property type="entry name" value="S4_RNA-bd"/>
</dbReference>
<dbReference type="AlphaFoldDB" id="A0A845KZ80"/>
<dbReference type="InterPro" id="IPR012677">
    <property type="entry name" value="Nucleotide-bd_a/b_plait_sf"/>
</dbReference>
<dbReference type="GO" id="GO:0003723">
    <property type="term" value="F:RNA binding"/>
    <property type="evidence" value="ECO:0007669"/>
    <property type="project" value="UniProtKB-KW"/>
</dbReference>
<comment type="caution">
    <text evidence="3">The sequence shown here is derived from an EMBL/GenBank/DDBJ whole genome shotgun (WGS) entry which is preliminary data.</text>
</comment>
<dbReference type="Gene3D" id="3.10.290.10">
    <property type="entry name" value="RNA-binding S4 domain"/>
    <property type="match status" value="1"/>
</dbReference>
<evidence type="ECO:0000259" key="2">
    <source>
        <dbReference type="SMART" id="SM00363"/>
    </source>
</evidence>
<keyword evidence="1" id="KW-0694">RNA-binding</keyword>
<dbReference type="Gene3D" id="3.30.1370.160">
    <property type="match status" value="1"/>
</dbReference>
<dbReference type="SMART" id="SM00363">
    <property type="entry name" value="S4"/>
    <property type="match status" value="1"/>
</dbReference>
<dbReference type="RefSeq" id="WP_161255566.1">
    <property type="nucleotide sequence ID" value="NZ_WXEY01000003.1"/>
</dbReference>
<protein>
    <recommendedName>
        <fullName evidence="2">RNA-binding S4 domain-containing protein</fullName>
    </recommendedName>
</protein>
<dbReference type="InterPro" id="IPR040591">
    <property type="entry name" value="RqcP2_RBD"/>
</dbReference>
<accession>A0A845KZ80</accession>
<dbReference type="Pfam" id="PF17774">
    <property type="entry name" value="YlmH_RBD"/>
    <property type="match status" value="1"/>
</dbReference>
<dbReference type="SUPFAM" id="SSF55174">
    <property type="entry name" value="Alpha-L RNA-binding motif"/>
    <property type="match status" value="1"/>
</dbReference>
<dbReference type="PROSITE" id="PS50889">
    <property type="entry name" value="S4"/>
    <property type="match status" value="1"/>
</dbReference>